<dbReference type="GO" id="GO:0016746">
    <property type="term" value="F:acyltransferase activity"/>
    <property type="evidence" value="ECO:0007669"/>
    <property type="project" value="UniProtKB-KW"/>
</dbReference>
<evidence type="ECO:0000313" key="4">
    <source>
        <dbReference type="EMBL" id="KAJ4971038.1"/>
    </source>
</evidence>
<reference evidence="4" key="1">
    <citation type="journal article" date="2023" name="Plant J.">
        <title>The genome of the king protea, Protea cynaroides.</title>
        <authorList>
            <person name="Chang J."/>
            <person name="Duong T.A."/>
            <person name="Schoeman C."/>
            <person name="Ma X."/>
            <person name="Roodt D."/>
            <person name="Barker N."/>
            <person name="Li Z."/>
            <person name="Van de Peer Y."/>
            <person name="Mizrachi E."/>
        </authorList>
    </citation>
    <scope>NUCLEOTIDE SEQUENCE</scope>
    <source>
        <tissue evidence="4">Young leaves</tissue>
    </source>
</reference>
<dbReference type="EMBL" id="JAMYWD010000005">
    <property type="protein sequence ID" value="KAJ4971038.1"/>
    <property type="molecule type" value="Genomic_DNA"/>
</dbReference>
<dbReference type="InterPro" id="IPR050898">
    <property type="entry name" value="Plant_acyltransferase"/>
</dbReference>
<dbReference type="AlphaFoldDB" id="A0A9Q0QT88"/>
<protein>
    <recommendedName>
        <fullName evidence="6">Omega-hydroxypalmitate O-feruloyl transferase</fullName>
    </recommendedName>
</protein>
<dbReference type="PANTHER" id="PTHR31147:SF1">
    <property type="entry name" value="ACYL TRANSFERASE 4"/>
    <property type="match status" value="1"/>
</dbReference>
<name>A0A9Q0QT88_9MAGN</name>
<evidence type="ECO:0000256" key="2">
    <source>
        <dbReference type="ARBA" id="ARBA00022679"/>
    </source>
</evidence>
<keyword evidence="5" id="KW-1185">Reference proteome</keyword>
<dbReference type="InterPro" id="IPR023213">
    <property type="entry name" value="CAT-like_dom_sf"/>
</dbReference>
<organism evidence="4 5">
    <name type="scientific">Protea cynaroides</name>
    <dbReference type="NCBI Taxonomy" id="273540"/>
    <lineage>
        <taxon>Eukaryota</taxon>
        <taxon>Viridiplantae</taxon>
        <taxon>Streptophyta</taxon>
        <taxon>Embryophyta</taxon>
        <taxon>Tracheophyta</taxon>
        <taxon>Spermatophyta</taxon>
        <taxon>Magnoliopsida</taxon>
        <taxon>Proteales</taxon>
        <taxon>Proteaceae</taxon>
        <taxon>Protea</taxon>
    </lineage>
</organism>
<evidence type="ECO:0000256" key="3">
    <source>
        <dbReference type="ARBA" id="ARBA00023315"/>
    </source>
</evidence>
<comment type="caution">
    <text evidence="4">The sequence shown here is derived from an EMBL/GenBank/DDBJ whole genome shotgun (WGS) entry which is preliminary data.</text>
</comment>
<evidence type="ECO:0000256" key="1">
    <source>
        <dbReference type="ARBA" id="ARBA00009861"/>
    </source>
</evidence>
<keyword evidence="2" id="KW-0808">Transferase</keyword>
<dbReference type="OrthoDB" id="1862401at2759"/>
<evidence type="ECO:0000313" key="5">
    <source>
        <dbReference type="Proteomes" id="UP001141806"/>
    </source>
</evidence>
<proteinExistence type="inferred from homology"/>
<dbReference type="Gene3D" id="3.30.559.10">
    <property type="entry name" value="Chloramphenicol acetyltransferase-like domain"/>
    <property type="match status" value="2"/>
</dbReference>
<gene>
    <name evidence="4" type="ORF">NE237_004137</name>
</gene>
<dbReference type="Proteomes" id="UP001141806">
    <property type="component" value="Unassembled WGS sequence"/>
</dbReference>
<comment type="similarity">
    <text evidence="1">Belongs to the plant acyltransferase family.</text>
</comment>
<dbReference type="Pfam" id="PF02458">
    <property type="entry name" value="Transferase"/>
    <property type="match status" value="1"/>
</dbReference>
<evidence type="ECO:0008006" key="6">
    <source>
        <dbReference type="Google" id="ProtNLM"/>
    </source>
</evidence>
<dbReference type="PANTHER" id="PTHR31147">
    <property type="entry name" value="ACYL TRANSFERASE 4"/>
    <property type="match status" value="1"/>
</dbReference>
<accession>A0A9Q0QT88</accession>
<sequence length="439" mass="48536">MANLSIQVKEAVLLTPSESTPTHILTLSALDSQLFLRFTIEYLFVYRSPSIPNRSATSARIKAALSQALVPYYPFAGRIRAARQEVSNLEVVCRAQGAVFIEAVSDIPAAELEHAPRHSTQWRNLLSFHVADVLRGVPPLAVQLTWLPEGVATLGVGISHCLCDGIGSAEFLNTFADLATGRRGLAELQPKPIWNRHLLNPVSRQPNHQSPVADHPEFDRLQDPYGFVHRFSREPLTPTCVTFDRRSLTQLKKLASSSEPELSYTSFEVLSAHVWRCWTKALELPGTQTLRLLFSVNIRNRVKPNLPEGYYGNGFVLGCAQTGAKELVENGLGWAAGLIRSAKDRVGDEYVRNVVESVNQSRACPDSVGVLIVSQWSRMGLERVDLGMGKPVHVGPICCDKYCLFLPVVEQRDAVKVMVAVPKSVVDKYEYLLTGPSQV</sequence>
<keyword evidence="3" id="KW-0012">Acyltransferase</keyword>